<sequence>MTFDFFSANKRLVFELLKRHEESGPLATIHLNEKLIFEHTSPTTASLLNSGKMPGIETIQNVAMEVGCSASEVTRTYESILWDRDGKILTAKLHGREVCDSDYRVVIRR</sequence>
<dbReference type="Proteomes" id="UP000319976">
    <property type="component" value="Chromosome"/>
</dbReference>
<organism evidence="1 2">
    <name type="scientific">Calycomorphotria hydatis</name>
    <dbReference type="NCBI Taxonomy" id="2528027"/>
    <lineage>
        <taxon>Bacteria</taxon>
        <taxon>Pseudomonadati</taxon>
        <taxon>Planctomycetota</taxon>
        <taxon>Planctomycetia</taxon>
        <taxon>Planctomycetales</taxon>
        <taxon>Planctomycetaceae</taxon>
        <taxon>Calycomorphotria</taxon>
    </lineage>
</organism>
<gene>
    <name evidence="1" type="ORF">V22_36160</name>
</gene>
<dbReference type="EMBL" id="CP036316">
    <property type="protein sequence ID" value="QDT66350.1"/>
    <property type="molecule type" value="Genomic_DNA"/>
</dbReference>
<keyword evidence="2" id="KW-1185">Reference proteome</keyword>
<reference evidence="1 2" key="1">
    <citation type="submission" date="2019-02" db="EMBL/GenBank/DDBJ databases">
        <title>Deep-cultivation of Planctomycetes and their phenomic and genomic characterization uncovers novel biology.</title>
        <authorList>
            <person name="Wiegand S."/>
            <person name="Jogler M."/>
            <person name="Boedeker C."/>
            <person name="Pinto D."/>
            <person name="Vollmers J."/>
            <person name="Rivas-Marin E."/>
            <person name="Kohn T."/>
            <person name="Peeters S.H."/>
            <person name="Heuer A."/>
            <person name="Rast P."/>
            <person name="Oberbeckmann S."/>
            <person name="Bunk B."/>
            <person name="Jeske O."/>
            <person name="Meyerdierks A."/>
            <person name="Storesund J.E."/>
            <person name="Kallscheuer N."/>
            <person name="Luecker S."/>
            <person name="Lage O.M."/>
            <person name="Pohl T."/>
            <person name="Merkel B.J."/>
            <person name="Hornburger P."/>
            <person name="Mueller R.-W."/>
            <person name="Bruemmer F."/>
            <person name="Labrenz M."/>
            <person name="Spormann A.M."/>
            <person name="Op den Camp H."/>
            <person name="Overmann J."/>
            <person name="Amann R."/>
            <person name="Jetten M.S.M."/>
            <person name="Mascher T."/>
            <person name="Medema M.H."/>
            <person name="Devos D.P."/>
            <person name="Kaster A.-K."/>
            <person name="Ovreas L."/>
            <person name="Rohde M."/>
            <person name="Galperin M.Y."/>
            <person name="Jogler C."/>
        </authorList>
    </citation>
    <scope>NUCLEOTIDE SEQUENCE [LARGE SCALE GENOMIC DNA]</scope>
    <source>
        <strain evidence="1 2">V22</strain>
    </source>
</reference>
<dbReference type="RefSeq" id="WP_145265372.1">
    <property type="nucleotide sequence ID" value="NZ_CP036316.1"/>
</dbReference>
<dbReference type="KEGG" id="chya:V22_36160"/>
<dbReference type="AlphaFoldDB" id="A0A517TD99"/>
<accession>A0A517TD99</accession>
<protein>
    <submittedName>
        <fullName evidence="1">Uncharacterized protein</fullName>
    </submittedName>
</protein>
<proteinExistence type="predicted"/>
<evidence type="ECO:0000313" key="1">
    <source>
        <dbReference type="EMBL" id="QDT66350.1"/>
    </source>
</evidence>
<evidence type="ECO:0000313" key="2">
    <source>
        <dbReference type="Proteomes" id="UP000319976"/>
    </source>
</evidence>
<name>A0A517TD99_9PLAN</name>